<dbReference type="Proteomes" id="UP000595437">
    <property type="component" value="Chromosome 9"/>
</dbReference>
<dbReference type="GO" id="GO:0003964">
    <property type="term" value="F:RNA-directed DNA polymerase activity"/>
    <property type="evidence" value="ECO:0007669"/>
    <property type="project" value="UniProtKB-KW"/>
</dbReference>
<evidence type="ECO:0000256" key="5">
    <source>
        <dbReference type="ARBA" id="ARBA00022801"/>
    </source>
</evidence>
<feature type="compositionally biased region" description="Polar residues" evidence="7">
    <location>
        <begin position="191"/>
        <end position="215"/>
    </location>
</feature>
<dbReference type="AlphaFoldDB" id="A0A7T8GY68"/>
<keyword evidence="5" id="KW-0378">Hydrolase</keyword>
<dbReference type="OrthoDB" id="3863715at2759"/>
<evidence type="ECO:0000256" key="4">
    <source>
        <dbReference type="ARBA" id="ARBA00022759"/>
    </source>
</evidence>
<keyword evidence="1" id="KW-0808">Transferase</keyword>
<dbReference type="InterPro" id="IPR043502">
    <property type="entry name" value="DNA/RNA_pol_sf"/>
</dbReference>
<evidence type="ECO:0000256" key="3">
    <source>
        <dbReference type="ARBA" id="ARBA00022722"/>
    </source>
</evidence>
<evidence type="ECO:0000256" key="6">
    <source>
        <dbReference type="ARBA" id="ARBA00022918"/>
    </source>
</evidence>
<dbReference type="SUPFAM" id="SSF56672">
    <property type="entry name" value="DNA/RNA polymerases"/>
    <property type="match status" value="1"/>
</dbReference>
<keyword evidence="2" id="KW-0548">Nucleotidyltransferase</keyword>
<sequence length="215" mass="24297">MFDPTAETCLQTDASRKHGLGFALLQKDKDDKWRLIQCGSRFLKDVETSYAMVELEALAIYWAIKKTETYLAGLPFFTVVTDHSPLISLFNKFTIDCIDNPRVQNYRTKLMHFNFHTVWKKGKDHCIPDALSGLQSVKLMRTKKKSPAFQPMPLFCHRSNKKQKTFSSTIFGNKRSMTPTTNNSSSQSPMASNKPTNRLQPSSGSCNLNSGSTTD</sequence>
<gene>
    <name evidence="9" type="ORF">FKW44_013925</name>
</gene>
<accession>A0A7T8GY68</accession>
<dbReference type="GO" id="GO:0016787">
    <property type="term" value="F:hydrolase activity"/>
    <property type="evidence" value="ECO:0007669"/>
    <property type="project" value="UniProtKB-KW"/>
</dbReference>
<dbReference type="InterPro" id="IPR041373">
    <property type="entry name" value="RT_RNaseH"/>
</dbReference>
<name>A0A7T8GY68_CALRO</name>
<dbReference type="InterPro" id="IPR050951">
    <property type="entry name" value="Retrovirus_Pol_polyprotein"/>
</dbReference>
<evidence type="ECO:0000259" key="8">
    <source>
        <dbReference type="Pfam" id="PF17917"/>
    </source>
</evidence>
<feature type="region of interest" description="Disordered" evidence="7">
    <location>
        <begin position="167"/>
        <end position="215"/>
    </location>
</feature>
<evidence type="ECO:0000256" key="1">
    <source>
        <dbReference type="ARBA" id="ARBA00022679"/>
    </source>
</evidence>
<reference evidence="10" key="1">
    <citation type="submission" date="2021-01" db="EMBL/GenBank/DDBJ databases">
        <title>Caligus Genome Assembly.</title>
        <authorList>
            <person name="Gallardo-Escarate C."/>
        </authorList>
    </citation>
    <scope>NUCLEOTIDE SEQUENCE [LARGE SCALE GENOMIC DNA]</scope>
</reference>
<proteinExistence type="predicted"/>
<dbReference type="PANTHER" id="PTHR37984:SF9">
    <property type="entry name" value="INTEGRASE CATALYTIC DOMAIN-CONTAINING PROTEIN"/>
    <property type="match status" value="1"/>
</dbReference>
<dbReference type="CDD" id="cd09274">
    <property type="entry name" value="RNase_HI_RT_Ty3"/>
    <property type="match status" value="1"/>
</dbReference>
<feature type="compositionally biased region" description="Low complexity" evidence="7">
    <location>
        <begin position="176"/>
        <end position="190"/>
    </location>
</feature>
<organism evidence="9 10">
    <name type="scientific">Caligus rogercresseyi</name>
    <name type="common">Sea louse</name>
    <dbReference type="NCBI Taxonomy" id="217165"/>
    <lineage>
        <taxon>Eukaryota</taxon>
        <taxon>Metazoa</taxon>
        <taxon>Ecdysozoa</taxon>
        <taxon>Arthropoda</taxon>
        <taxon>Crustacea</taxon>
        <taxon>Multicrustacea</taxon>
        <taxon>Hexanauplia</taxon>
        <taxon>Copepoda</taxon>
        <taxon>Siphonostomatoida</taxon>
        <taxon>Caligidae</taxon>
        <taxon>Caligus</taxon>
    </lineage>
</organism>
<evidence type="ECO:0000313" key="10">
    <source>
        <dbReference type="Proteomes" id="UP000595437"/>
    </source>
</evidence>
<keyword evidence="3" id="KW-0540">Nuclease</keyword>
<dbReference type="EMBL" id="CP045898">
    <property type="protein sequence ID" value="QQP40025.1"/>
    <property type="molecule type" value="Genomic_DNA"/>
</dbReference>
<feature type="domain" description="Reverse transcriptase RNase H-like" evidence="8">
    <location>
        <begin position="3"/>
        <end position="113"/>
    </location>
</feature>
<evidence type="ECO:0000313" key="9">
    <source>
        <dbReference type="EMBL" id="QQP40025.1"/>
    </source>
</evidence>
<evidence type="ECO:0000256" key="7">
    <source>
        <dbReference type="SAM" id="MobiDB-lite"/>
    </source>
</evidence>
<evidence type="ECO:0000256" key="2">
    <source>
        <dbReference type="ARBA" id="ARBA00022695"/>
    </source>
</evidence>
<keyword evidence="4" id="KW-0255">Endonuclease</keyword>
<protein>
    <recommendedName>
        <fullName evidence="8">Reverse transcriptase RNase H-like domain-containing protein</fullName>
    </recommendedName>
</protein>
<keyword evidence="6" id="KW-0695">RNA-directed DNA polymerase</keyword>
<dbReference type="PANTHER" id="PTHR37984">
    <property type="entry name" value="PROTEIN CBG26694"/>
    <property type="match status" value="1"/>
</dbReference>
<dbReference type="Pfam" id="PF17917">
    <property type="entry name" value="RT_RNaseH"/>
    <property type="match status" value="1"/>
</dbReference>
<keyword evidence="10" id="KW-1185">Reference proteome</keyword>
<dbReference type="GO" id="GO:0004519">
    <property type="term" value="F:endonuclease activity"/>
    <property type="evidence" value="ECO:0007669"/>
    <property type="project" value="UniProtKB-KW"/>
</dbReference>